<name>Q4TJ58_TETNG</name>
<dbReference type="OrthoDB" id="10065209at2759"/>
<evidence type="ECO:0000313" key="2">
    <source>
        <dbReference type="EMBL" id="CAF87074.1"/>
    </source>
</evidence>
<dbReference type="AlphaFoldDB" id="Q4TJ58"/>
<organism evidence="2">
    <name type="scientific">Tetraodon nigroviridis</name>
    <name type="common">Spotted green pufferfish</name>
    <name type="synonym">Chelonodon nigroviridis</name>
    <dbReference type="NCBI Taxonomy" id="99883"/>
    <lineage>
        <taxon>Eukaryota</taxon>
        <taxon>Metazoa</taxon>
        <taxon>Chordata</taxon>
        <taxon>Craniata</taxon>
        <taxon>Vertebrata</taxon>
        <taxon>Euteleostomi</taxon>
        <taxon>Actinopterygii</taxon>
        <taxon>Neopterygii</taxon>
        <taxon>Teleostei</taxon>
        <taxon>Neoteleostei</taxon>
        <taxon>Acanthomorphata</taxon>
        <taxon>Eupercaria</taxon>
        <taxon>Tetraodontiformes</taxon>
        <taxon>Tetradontoidea</taxon>
        <taxon>Tetraodontidae</taxon>
        <taxon>Tetraodon</taxon>
    </lineage>
</organism>
<sequence>MQNAEVLLRDQFVENVLEGALRRELKQLVRRQPTVTLLEGKQHQVPWVHISEDLSWTTNTASLAKKAQQRLYFLCKLKRARMSCCESSHSAIFANTVTLPASFQELPGNSGLISSIVRHCSKSNLLDFQ</sequence>
<dbReference type="EMBL" id="CAAE01000626">
    <property type="protein sequence ID" value="CAF87074.1"/>
    <property type="molecule type" value="Genomic_DNA"/>
</dbReference>
<accession>Q4TJ58</accession>
<dbReference type="KEGG" id="tng:GSTEN00004368G001"/>
<reference evidence="2" key="1">
    <citation type="journal article" date="2004" name="Nature">
        <title>Genome duplication in the teleost fish Tetraodon nigroviridis reveals the early vertebrate proto-karyotype.</title>
        <authorList>
            <person name="Jaillon O."/>
            <person name="Aury J.-M."/>
            <person name="Brunet F."/>
            <person name="Petit J.-L."/>
            <person name="Stange-Thomann N."/>
            <person name="Mauceli E."/>
            <person name="Bouneau L."/>
            <person name="Fischer C."/>
            <person name="Ozouf-Costaz C."/>
            <person name="Bernot A."/>
            <person name="Nicaud S."/>
            <person name="Jaffe D."/>
            <person name="Fisher S."/>
            <person name="Lutfalla G."/>
            <person name="Dossat C."/>
            <person name="Segurens B."/>
            <person name="Dasilva C."/>
            <person name="Salanoubat M."/>
            <person name="Levy M."/>
            <person name="Boudet N."/>
            <person name="Castellano S."/>
            <person name="Anthouard V."/>
            <person name="Jubin C."/>
            <person name="Castelli V."/>
            <person name="Katinka M."/>
            <person name="Vacherie B."/>
            <person name="Biemont C."/>
            <person name="Skalli Z."/>
            <person name="Cattolico L."/>
            <person name="Poulain J."/>
            <person name="De Berardinis V."/>
            <person name="Cruaud C."/>
            <person name="Duprat S."/>
            <person name="Brottier P."/>
            <person name="Coutanceau J.-P."/>
            <person name="Gouzy J."/>
            <person name="Parra G."/>
            <person name="Lardier G."/>
            <person name="Chapple C."/>
            <person name="McKernan K.J."/>
            <person name="McEwan P."/>
            <person name="Bosak S."/>
            <person name="Kellis M."/>
            <person name="Volff J.-N."/>
            <person name="Guigo R."/>
            <person name="Zody M.C."/>
            <person name="Mesirov J."/>
            <person name="Lindblad-Toh K."/>
            <person name="Birren B."/>
            <person name="Nusbaum C."/>
            <person name="Kahn D."/>
            <person name="Robinson-Rechavi M."/>
            <person name="Laudet V."/>
            <person name="Schachter V."/>
            <person name="Quetier F."/>
            <person name="Saurin W."/>
            <person name="Scarpelli C."/>
            <person name="Wincker P."/>
            <person name="Lander E.S."/>
            <person name="Weissenbach J."/>
            <person name="Roest Crollius H."/>
        </authorList>
    </citation>
    <scope>NUCLEOTIDE SEQUENCE [LARGE SCALE GENOMIC DNA]</scope>
</reference>
<dbReference type="GO" id="GO:0008168">
    <property type="term" value="F:methyltransferase activity"/>
    <property type="evidence" value="ECO:0007669"/>
    <property type="project" value="InterPro"/>
</dbReference>
<gene>
    <name evidence="2" type="ORF">GSTENG00004368001</name>
</gene>
<feature type="domain" description="Alkylated DNA repair protein AlkB homologue 8 N-terminal" evidence="1">
    <location>
        <begin position="56"/>
        <end position="87"/>
    </location>
</feature>
<evidence type="ECO:0000259" key="1">
    <source>
        <dbReference type="Pfam" id="PF09004"/>
    </source>
</evidence>
<dbReference type="Pfam" id="PF09004">
    <property type="entry name" value="ALKBH8_N"/>
    <property type="match status" value="1"/>
</dbReference>
<reference evidence="2" key="2">
    <citation type="submission" date="2004-02" db="EMBL/GenBank/DDBJ databases">
        <authorList>
            <consortium name="Genoscope"/>
            <consortium name="Whitehead Institute Centre for Genome Research"/>
        </authorList>
    </citation>
    <scope>NUCLEOTIDE SEQUENCE</scope>
</reference>
<proteinExistence type="predicted"/>
<dbReference type="InterPro" id="IPR015095">
    <property type="entry name" value="AlkB_hom8_N"/>
</dbReference>
<comment type="caution">
    <text evidence="2">The sequence shown here is derived from an EMBL/GenBank/DDBJ whole genome shotgun (WGS) entry which is preliminary data.</text>
</comment>
<dbReference type="GO" id="GO:0016706">
    <property type="term" value="F:2-oxoglutarate-dependent dioxygenase activity"/>
    <property type="evidence" value="ECO:0007669"/>
    <property type="project" value="InterPro"/>
</dbReference>
<protein>
    <submittedName>
        <fullName evidence="2">(spotted green pufferfish) hypothetical protein</fullName>
    </submittedName>
</protein>